<feature type="region of interest" description="Disordered" evidence="3">
    <location>
        <begin position="388"/>
        <end position="413"/>
    </location>
</feature>
<dbReference type="Gene3D" id="1.20.5.1500">
    <property type="match status" value="1"/>
</dbReference>
<feature type="compositionally biased region" description="Acidic residues" evidence="3">
    <location>
        <begin position="390"/>
        <end position="409"/>
    </location>
</feature>
<dbReference type="SUPFAM" id="SSF143113">
    <property type="entry name" value="NAP-like"/>
    <property type="match status" value="2"/>
</dbReference>
<gene>
    <name evidence="4" type="ORF">RHOBADRAFT_51678</name>
</gene>
<dbReference type="PANTHER" id="PTHR11875">
    <property type="entry name" value="TESTIS-SPECIFIC Y-ENCODED PROTEIN"/>
    <property type="match status" value="1"/>
</dbReference>
<evidence type="ECO:0000313" key="5">
    <source>
        <dbReference type="Proteomes" id="UP000053890"/>
    </source>
</evidence>
<dbReference type="GO" id="GO:0006334">
    <property type="term" value="P:nucleosome assembly"/>
    <property type="evidence" value="ECO:0007669"/>
    <property type="project" value="InterPro"/>
</dbReference>
<evidence type="ECO:0000256" key="1">
    <source>
        <dbReference type="ARBA" id="ARBA00009947"/>
    </source>
</evidence>
<feature type="compositionally biased region" description="Polar residues" evidence="3">
    <location>
        <begin position="20"/>
        <end position="37"/>
    </location>
</feature>
<dbReference type="FunFam" id="1.20.5.1500:FF:000001">
    <property type="entry name" value="Nucleosome assembly protein 1-like 1"/>
    <property type="match status" value="1"/>
</dbReference>
<dbReference type="InterPro" id="IPR002164">
    <property type="entry name" value="NAP_family"/>
</dbReference>
<dbReference type="Gene3D" id="3.30.1120.90">
    <property type="entry name" value="Nucleosome assembly protein"/>
    <property type="match status" value="2"/>
</dbReference>
<dbReference type="EMBL" id="KQ474074">
    <property type="protein sequence ID" value="KPV77879.1"/>
    <property type="molecule type" value="Genomic_DNA"/>
</dbReference>
<dbReference type="Pfam" id="PF00956">
    <property type="entry name" value="NAP"/>
    <property type="match status" value="2"/>
</dbReference>
<dbReference type="OrthoDB" id="27325at2759"/>
<evidence type="ECO:0000313" key="4">
    <source>
        <dbReference type="EMBL" id="KPV77879.1"/>
    </source>
</evidence>
<comment type="similarity">
    <text evidence="1 2">Belongs to the nucleosome assembly protein (NAP) family.</text>
</comment>
<evidence type="ECO:0008006" key="6">
    <source>
        <dbReference type="Google" id="ProtNLM"/>
    </source>
</evidence>
<dbReference type="InterPro" id="IPR037231">
    <property type="entry name" value="NAP-like_sf"/>
</dbReference>
<protein>
    <recommendedName>
        <fullName evidence="6">Nucleosome assembly protein</fullName>
    </recommendedName>
</protein>
<dbReference type="STRING" id="578459.A0A194SBB8"/>
<feature type="compositionally biased region" description="Basic and acidic residues" evidence="3">
    <location>
        <begin position="180"/>
        <end position="192"/>
    </location>
</feature>
<dbReference type="FunFam" id="3.30.1120.90:FF:000003">
    <property type="entry name" value="Nucleosome assembly protein"/>
    <property type="match status" value="1"/>
</dbReference>
<dbReference type="RefSeq" id="XP_018273928.1">
    <property type="nucleotide sequence ID" value="XM_018415959.1"/>
</dbReference>
<reference evidence="4 5" key="1">
    <citation type="journal article" date="2015" name="Front. Microbiol.">
        <title>Genome sequence of the plant growth promoting endophytic yeast Rhodotorula graminis WP1.</title>
        <authorList>
            <person name="Firrincieli A."/>
            <person name="Otillar R."/>
            <person name="Salamov A."/>
            <person name="Schmutz J."/>
            <person name="Khan Z."/>
            <person name="Redman R.S."/>
            <person name="Fleck N.D."/>
            <person name="Lindquist E."/>
            <person name="Grigoriev I.V."/>
            <person name="Doty S.L."/>
        </authorList>
    </citation>
    <scope>NUCLEOTIDE SEQUENCE [LARGE SCALE GENOMIC DNA]</scope>
    <source>
        <strain evidence="4 5">WP1</strain>
    </source>
</reference>
<feature type="region of interest" description="Disordered" evidence="3">
    <location>
        <begin position="1"/>
        <end position="62"/>
    </location>
</feature>
<dbReference type="GeneID" id="28976407"/>
<dbReference type="OMA" id="YSGDFMY"/>
<evidence type="ECO:0000256" key="3">
    <source>
        <dbReference type="SAM" id="MobiDB-lite"/>
    </source>
</evidence>
<name>A0A194SBB8_RHOGW</name>
<organism evidence="4 5">
    <name type="scientific">Rhodotorula graminis (strain WP1)</name>
    <dbReference type="NCBI Taxonomy" id="578459"/>
    <lineage>
        <taxon>Eukaryota</taxon>
        <taxon>Fungi</taxon>
        <taxon>Dikarya</taxon>
        <taxon>Basidiomycota</taxon>
        <taxon>Pucciniomycotina</taxon>
        <taxon>Microbotryomycetes</taxon>
        <taxon>Sporidiobolales</taxon>
        <taxon>Sporidiobolaceae</taxon>
        <taxon>Rhodotorula</taxon>
    </lineage>
</organism>
<dbReference type="AlphaFoldDB" id="A0A194SBB8"/>
<dbReference type="GO" id="GO:0005634">
    <property type="term" value="C:nucleus"/>
    <property type="evidence" value="ECO:0007669"/>
    <property type="project" value="InterPro"/>
</dbReference>
<keyword evidence="5" id="KW-1185">Reference proteome</keyword>
<feature type="region of interest" description="Disordered" evidence="3">
    <location>
        <begin position="149"/>
        <end position="194"/>
    </location>
</feature>
<accession>A0A194SBB8</accession>
<proteinExistence type="inferred from homology"/>
<evidence type="ECO:0000256" key="2">
    <source>
        <dbReference type="RuleBase" id="RU003876"/>
    </source>
</evidence>
<feature type="compositionally biased region" description="Acidic residues" evidence="3">
    <location>
        <begin position="162"/>
        <end position="179"/>
    </location>
</feature>
<sequence length="509" mass="56479">MAQNMPTDPTRLGPEGTVAPTPQNTPAVHTLTGSMISRPQIPPTLGEEDEGTETIGSRDAQGLGALANNPAFAQLVQGRLSGLIGRSSGYVESLPTAVQYRLTALKGVQRDHAVLEAEFQKEIFELEKRFADRYKPLYDRRRAIIEGSAEPMDDEVKKGVEAEEEEGESDFEDEDDDEAAADKPARGVKPTDAELAEAPKGVPEFWLTALKNHLGLSELITERDEEALKHLVDVRVAYPADKSGFTLVFEFSAGAQEFFANTTLEKTYLYQDEVGYEGDFVYDHAEGTKIEWKEGKDLTTRIETKKQRNKNTNQTRIVKKVVPTDSFFSFFSPPAPPSADDDDDASIASDLDEKLELDYQIGEDLKERVIPRAIDYFTGRALLHERGAFDGDESDDYDDEFDEEDEDDSGGGASSRALVVIASPLDPSRSSFHTNQTRIVKKVVPTDSFFSFFSPPAPPSADDDDDASIASDLDEKLELDYQIGEDLKERVIPRAIDYFTGLGRLRRRV</sequence>
<dbReference type="Proteomes" id="UP000053890">
    <property type="component" value="Unassembled WGS sequence"/>
</dbReference>